<dbReference type="OrthoDB" id="432627at2759"/>
<feature type="compositionally biased region" description="Low complexity" evidence="1">
    <location>
        <begin position="201"/>
        <end position="219"/>
    </location>
</feature>
<keyword evidence="3" id="KW-1185">Reference proteome</keyword>
<organism evidence="2 3">
    <name type="scientific">Symbiodinium natans</name>
    <dbReference type="NCBI Taxonomy" id="878477"/>
    <lineage>
        <taxon>Eukaryota</taxon>
        <taxon>Sar</taxon>
        <taxon>Alveolata</taxon>
        <taxon>Dinophyceae</taxon>
        <taxon>Suessiales</taxon>
        <taxon>Symbiodiniaceae</taxon>
        <taxon>Symbiodinium</taxon>
    </lineage>
</organism>
<feature type="compositionally biased region" description="Low complexity" evidence="1">
    <location>
        <begin position="39"/>
        <end position="50"/>
    </location>
</feature>
<feature type="compositionally biased region" description="Basic and acidic residues" evidence="1">
    <location>
        <begin position="181"/>
        <end position="194"/>
    </location>
</feature>
<reference evidence="2" key="1">
    <citation type="submission" date="2021-02" db="EMBL/GenBank/DDBJ databases">
        <authorList>
            <person name="Dougan E. K."/>
            <person name="Rhodes N."/>
            <person name="Thang M."/>
            <person name="Chan C."/>
        </authorList>
    </citation>
    <scope>NUCLEOTIDE SEQUENCE</scope>
</reference>
<feature type="compositionally biased region" description="Pro residues" evidence="1">
    <location>
        <begin position="57"/>
        <end position="69"/>
    </location>
</feature>
<feature type="compositionally biased region" description="Basic residues" evidence="1">
    <location>
        <begin position="11"/>
        <end position="20"/>
    </location>
</feature>
<sequence>MVGADSWNSWRRNKGHRGRPRTVEPRVCKEEWKETRSLPPWSSWSPPWSSTGARSPPFAPRPPPGPPPEGSDEHPFVSQWKTDRWAHWADEDCEPEPAPSLASQSTSATSLPAVKRELSDDTTSSSDEDQPGQFLSILNRGPPKPKKMPKKRPMPPTSVATSKYAPPKRSSSAMAPPQVPDPKRLRLEEPERRPPQPPQPRSRTIIRPSTKAGPAISPTSKPPPPSVQPAVARMAPTAPAPPVIRAPLIPAPPAQGQAPAPAFPVNGVRIGTARAKVSTVPPRVPRRLTRETSTGLMVDPPPMADLRDSRPCPLPGPPPMEDPPYWALDKPFMNSQLALPPSHLPLALPAPPLQPPPPPVETLESERLNMAAPMTDALALCEAPSGEGTISIDIDEGAVAVADLLQQEGHQKKEFLEAIEALKEFQRKAAKAFKGSNAPLTIDVRVGGAGADLADLELSPGGPSVGSSGYYSNKGNWSDALPASLAAERVVDASDIRFSQRSMKRRFQDGRSLEELILGLMRGTYNSMTDEFLKLTVVEKSDSKGNPALYSKDNRRLYCLQEYQRRIGRADVPVRVRILAWQDVVDACKFQRNYDTEMDGVDIVLR</sequence>
<feature type="compositionally biased region" description="Basic and acidic residues" evidence="1">
    <location>
        <begin position="71"/>
        <end position="90"/>
    </location>
</feature>
<proteinExistence type="predicted"/>
<feature type="compositionally biased region" description="Low complexity" evidence="1">
    <location>
        <begin position="99"/>
        <end position="113"/>
    </location>
</feature>
<dbReference type="Proteomes" id="UP000604046">
    <property type="component" value="Unassembled WGS sequence"/>
</dbReference>
<protein>
    <submittedName>
        <fullName evidence="2">Uncharacterized protein</fullName>
    </submittedName>
</protein>
<accession>A0A812SSD6</accession>
<feature type="compositionally biased region" description="Polar residues" evidence="1">
    <location>
        <begin position="1"/>
        <end position="10"/>
    </location>
</feature>
<feature type="compositionally biased region" description="Basic and acidic residues" evidence="1">
    <location>
        <begin position="21"/>
        <end position="36"/>
    </location>
</feature>
<dbReference type="AlphaFoldDB" id="A0A812SSD6"/>
<feature type="region of interest" description="Disordered" evidence="1">
    <location>
        <begin position="1"/>
        <end position="233"/>
    </location>
</feature>
<comment type="caution">
    <text evidence="2">The sequence shown here is derived from an EMBL/GenBank/DDBJ whole genome shotgun (WGS) entry which is preliminary data.</text>
</comment>
<evidence type="ECO:0000256" key="1">
    <source>
        <dbReference type="SAM" id="MobiDB-lite"/>
    </source>
</evidence>
<evidence type="ECO:0000313" key="3">
    <source>
        <dbReference type="Proteomes" id="UP000604046"/>
    </source>
</evidence>
<gene>
    <name evidence="2" type="ORF">SNAT2548_LOCUS27923</name>
</gene>
<feature type="compositionally biased region" description="Basic residues" evidence="1">
    <location>
        <begin position="143"/>
        <end position="153"/>
    </location>
</feature>
<dbReference type="EMBL" id="CAJNDS010002496">
    <property type="protein sequence ID" value="CAE7498517.1"/>
    <property type="molecule type" value="Genomic_DNA"/>
</dbReference>
<evidence type="ECO:0000313" key="2">
    <source>
        <dbReference type="EMBL" id="CAE7498517.1"/>
    </source>
</evidence>
<name>A0A812SSD6_9DINO</name>